<dbReference type="UniPathway" id="UPA00232"/>
<dbReference type="SUPFAM" id="SSF51905">
    <property type="entry name" value="FAD/NAD(P)-binding domain"/>
    <property type="match status" value="1"/>
</dbReference>
<feature type="domain" description="FAD-binding" evidence="8">
    <location>
        <begin position="3"/>
        <end position="343"/>
    </location>
</feature>
<keyword evidence="4" id="KW-0285">Flavoprotein</keyword>
<reference evidence="9 10" key="1">
    <citation type="submission" date="2018-11" db="EMBL/GenBank/DDBJ databases">
        <title>Draft genome analysis of Rheinheimera mesophila isolated from an industrial waste site.</title>
        <authorList>
            <person name="Yu Q."/>
            <person name="Qi Y."/>
            <person name="Zhang H."/>
            <person name="Lu Y."/>
            <person name="Pu J."/>
        </authorList>
    </citation>
    <scope>NUCLEOTIDE SEQUENCE [LARGE SCALE GENOMIC DNA]</scope>
    <source>
        <strain evidence="9 10">IITR13</strain>
    </source>
</reference>
<proteinExistence type="inferred from homology"/>
<dbReference type="RefSeq" id="WP_046519584.1">
    <property type="nucleotide sequence ID" value="NZ_LAVS01000013.1"/>
</dbReference>
<dbReference type="InterPro" id="IPR018168">
    <property type="entry name" value="Ubi_Hdrlase_CS"/>
</dbReference>
<keyword evidence="9" id="KW-0830">Ubiquinone</keyword>
<evidence type="ECO:0000256" key="3">
    <source>
        <dbReference type="ARBA" id="ARBA00005349"/>
    </source>
</evidence>
<evidence type="ECO:0000256" key="2">
    <source>
        <dbReference type="ARBA" id="ARBA00004749"/>
    </source>
</evidence>
<dbReference type="GO" id="GO:0006744">
    <property type="term" value="P:ubiquinone biosynthetic process"/>
    <property type="evidence" value="ECO:0007669"/>
    <property type="project" value="UniProtKB-UniPathway"/>
</dbReference>
<keyword evidence="5" id="KW-0274">FAD</keyword>
<evidence type="ECO:0000256" key="5">
    <source>
        <dbReference type="ARBA" id="ARBA00022827"/>
    </source>
</evidence>
<comment type="pathway">
    <text evidence="2">Cofactor biosynthesis; ubiquinone biosynthesis.</text>
</comment>
<comment type="similarity">
    <text evidence="3">Belongs to the UbiH/COQ6 family.</text>
</comment>
<dbReference type="GO" id="GO:0071949">
    <property type="term" value="F:FAD binding"/>
    <property type="evidence" value="ECO:0007669"/>
    <property type="project" value="InterPro"/>
</dbReference>
<evidence type="ECO:0000313" key="10">
    <source>
        <dbReference type="Proteomes" id="UP000276260"/>
    </source>
</evidence>
<evidence type="ECO:0000256" key="7">
    <source>
        <dbReference type="ARBA" id="ARBA00023033"/>
    </source>
</evidence>
<protein>
    <submittedName>
        <fullName evidence="9">Ubiquinone biosynthesis protein UbiH</fullName>
    </submittedName>
</protein>
<evidence type="ECO:0000256" key="1">
    <source>
        <dbReference type="ARBA" id="ARBA00001974"/>
    </source>
</evidence>
<dbReference type="OrthoDB" id="9769565at2"/>
<dbReference type="InterPro" id="IPR010971">
    <property type="entry name" value="UbiH/COQ6"/>
</dbReference>
<dbReference type="PANTHER" id="PTHR43876">
    <property type="entry name" value="UBIQUINONE BIOSYNTHESIS MONOOXYGENASE COQ6, MITOCHONDRIAL"/>
    <property type="match status" value="1"/>
</dbReference>
<dbReference type="PROSITE" id="PS01304">
    <property type="entry name" value="UBIH"/>
    <property type="match status" value="1"/>
</dbReference>
<dbReference type="InterPro" id="IPR002938">
    <property type="entry name" value="FAD-bd"/>
</dbReference>
<sequence>MQEYDVSIVGAGSAGLTLALLLADLPLKIAVLDKGPAPELVTPSLQRVSALNQASKRLLSQLGVWQDLTSAAPYTDMKVWEADSFGRIEFSALEQGCDELGFIVDNEQLRAALYNKLQTKTNVSCLFQSRIQNISNSEQQNLLTLEGQGPMLCKLLVAADGAHSFVRQQLHMPIAFWDYQHQALVAQVRTSEPHQRCARQVFLPTGPLALLPLADPHLVSIVWSTSPEQAAELQAMPAQQFNKALTAASNAVLGLLQLESDLSSYPLKMRYASEWVLNKTVLVADAAHTIHPLAGQGMNLGLMDVAALAELIDQQISAQKPVNEQRMLRNYERWRKAEAQTLIAAMEAFKQGFGRQNPLLKLVRGVGMKLTDKLPFVKQKIMAAALGDSGDLPQRARPTVK</sequence>
<dbReference type="PRINTS" id="PR00420">
    <property type="entry name" value="RNGMNOXGNASE"/>
</dbReference>
<evidence type="ECO:0000256" key="4">
    <source>
        <dbReference type="ARBA" id="ARBA00022630"/>
    </source>
</evidence>
<comment type="cofactor">
    <cofactor evidence="1">
        <name>FAD</name>
        <dbReference type="ChEBI" id="CHEBI:57692"/>
    </cofactor>
</comment>
<keyword evidence="10" id="KW-1185">Reference proteome</keyword>
<dbReference type="InterPro" id="IPR051205">
    <property type="entry name" value="UbiH/COQ6_monooxygenase"/>
</dbReference>
<dbReference type="GO" id="GO:0019168">
    <property type="term" value="F:2-polyprenylphenol 6-hydroxylase activity"/>
    <property type="evidence" value="ECO:0007669"/>
    <property type="project" value="TreeGrafter"/>
</dbReference>
<name>A0A3P3QPV8_9GAMM</name>
<dbReference type="Gene3D" id="3.50.50.60">
    <property type="entry name" value="FAD/NAD(P)-binding domain"/>
    <property type="match status" value="2"/>
</dbReference>
<dbReference type="AlphaFoldDB" id="A0A3P3QPV8"/>
<evidence type="ECO:0000313" key="9">
    <source>
        <dbReference type="EMBL" id="RRJ23296.1"/>
    </source>
</evidence>
<dbReference type="EMBL" id="RRCF01000001">
    <property type="protein sequence ID" value="RRJ23296.1"/>
    <property type="molecule type" value="Genomic_DNA"/>
</dbReference>
<keyword evidence="6" id="KW-0560">Oxidoreductase</keyword>
<evidence type="ECO:0000259" key="8">
    <source>
        <dbReference type="Pfam" id="PF01494"/>
    </source>
</evidence>
<organism evidence="9 10">
    <name type="scientific">Rheinheimera mesophila</name>
    <dbReference type="NCBI Taxonomy" id="1547515"/>
    <lineage>
        <taxon>Bacteria</taxon>
        <taxon>Pseudomonadati</taxon>
        <taxon>Pseudomonadota</taxon>
        <taxon>Gammaproteobacteria</taxon>
        <taxon>Chromatiales</taxon>
        <taxon>Chromatiaceae</taxon>
        <taxon>Rheinheimera</taxon>
    </lineage>
</organism>
<dbReference type="PANTHER" id="PTHR43876:SF7">
    <property type="entry name" value="UBIQUINONE BIOSYNTHESIS MONOOXYGENASE COQ6, MITOCHONDRIAL"/>
    <property type="match status" value="1"/>
</dbReference>
<dbReference type="Proteomes" id="UP000276260">
    <property type="component" value="Unassembled WGS sequence"/>
</dbReference>
<gene>
    <name evidence="9" type="ORF">EIK76_04220</name>
</gene>
<accession>A0A3P3QPV8</accession>
<keyword evidence="7" id="KW-0503">Monooxygenase</keyword>
<comment type="caution">
    <text evidence="9">The sequence shown here is derived from an EMBL/GenBank/DDBJ whole genome shotgun (WGS) entry which is preliminary data.</text>
</comment>
<dbReference type="Pfam" id="PF01494">
    <property type="entry name" value="FAD_binding_3"/>
    <property type="match status" value="1"/>
</dbReference>
<dbReference type="NCBIfam" id="TIGR01988">
    <property type="entry name" value="Ubi-OHases"/>
    <property type="match status" value="1"/>
</dbReference>
<dbReference type="InterPro" id="IPR036188">
    <property type="entry name" value="FAD/NAD-bd_sf"/>
</dbReference>
<evidence type="ECO:0000256" key="6">
    <source>
        <dbReference type="ARBA" id="ARBA00023002"/>
    </source>
</evidence>